<dbReference type="RefSeq" id="WP_190247731.1">
    <property type="nucleotide sequence ID" value="NZ_BMPI01000001.1"/>
</dbReference>
<dbReference type="GO" id="GO:0005829">
    <property type="term" value="C:cytosol"/>
    <property type="evidence" value="ECO:0007669"/>
    <property type="project" value="TreeGrafter"/>
</dbReference>
<dbReference type="GO" id="GO:0016627">
    <property type="term" value="F:oxidoreductase activity, acting on the CH-CH group of donors"/>
    <property type="evidence" value="ECO:0007669"/>
    <property type="project" value="TreeGrafter"/>
</dbReference>
<dbReference type="InterPro" id="IPR052019">
    <property type="entry name" value="F420H2_bilvrd_red/Heme_oxyg"/>
</dbReference>
<feature type="domain" description="Pyridoxamine 5'-phosphate oxidase N-terminal" evidence="2">
    <location>
        <begin position="24"/>
        <end position="149"/>
    </location>
</feature>
<dbReference type="PANTHER" id="PTHR35176">
    <property type="entry name" value="HEME OXYGENASE HI_0854-RELATED"/>
    <property type="match status" value="1"/>
</dbReference>
<gene>
    <name evidence="3" type="ORF">GCM10007977_002030</name>
</gene>
<dbReference type="AlphaFoldDB" id="A0A917SYB8"/>
<dbReference type="InterPro" id="IPR019920">
    <property type="entry name" value="F420-binding_dom_put"/>
</dbReference>
<dbReference type="PANTHER" id="PTHR35176:SF6">
    <property type="entry name" value="HEME OXYGENASE HI_0854-RELATED"/>
    <property type="match status" value="1"/>
</dbReference>
<organism evidence="3 4">
    <name type="scientific">Dactylosporangium sucinum</name>
    <dbReference type="NCBI Taxonomy" id="1424081"/>
    <lineage>
        <taxon>Bacteria</taxon>
        <taxon>Bacillati</taxon>
        <taxon>Actinomycetota</taxon>
        <taxon>Actinomycetes</taxon>
        <taxon>Micromonosporales</taxon>
        <taxon>Micromonosporaceae</taxon>
        <taxon>Dactylosporangium</taxon>
    </lineage>
</organism>
<protein>
    <submittedName>
        <fullName evidence="3">PPOX class F420-dependent enzyme</fullName>
    </submittedName>
</protein>
<evidence type="ECO:0000313" key="3">
    <source>
        <dbReference type="EMBL" id="GGM04367.1"/>
    </source>
</evidence>
<accession>A0A917SYB8</accession>
<dbReference type="EMBL" id="BMPI01000001">
    <property type="protein sequence ID" value="GGM04367.1"/>
    <property type="molecule type" value="Genomic_DNA"/>
</dbReference>
<comment type="caution">
    <text evidence="3">The sequence shown here is derived from an EMBL/GenBank/DDBJ whole genome shotgun (WGS) entry which is preliminary data.</text>
</comment>
<dbReference type="SUPFAM" id="SSF50475">
    <property type="entry name" value="FMN-binding split barrel"/>
    <property type="match status" value="1"/>
</dbReference>
<dbReference type="Gene3D" id="2.30.110.10">
    <property type="entry name" value="Electron Transport, Fmn-binding Protein, Chain A"/>
    <property type="match status" value="1"/>
</dbReference>
<dbReference type="NCBIfam" id="TIGR03618">
    <property type="entry name" value="Rv1155_F420"/>
    <property type="match status" value="1"/>
</dbReference>
<name>A0A917SYB8_9ACTN</name>
<dbReference type="Pfam" id="PF01243">
    <property type="entry name" value="PNPOx_N"/>
    <property type="match status" value="1"/>
</dbReference>
<dbReference type="InterPro" id="IPR011576">
    <property type="entry name" value="Pyridox_Oxase_N"/>
</dbReference>
<evidence type="ECO:0000256" key="1">
    <source>
        <dbReference type="ARBA" id="ARBA00023002"/>
    </source>
</evidence>
<reference evidence="3" key="2">
    <citation type="submission" date="2020-09" db="EMBL/GenBank/DDBJ databases">
        <authorList>
            <person name="Sun Q."/>
            <person name="Ohkuma M."/>
        </authorList>
    </citation>
    <scope>NUCLEOTIDE SEQUENCE</scope>
    <source>
        <strain evidence="3">JCM 19831</strain>
    </source>
</reference>
<dbReference type="GO" id="GO:0070967">
    <property type="term" value="F:coenzyme F420 binding"/>
    <property type="evidence" value="ECO:0007669"/>
    <property type="project" value="TreeGrafter"/>
</dbReference>
<dbReference type="InterPro" id="IPR012349">
    <property type="entry name" value="Split_barrel_FMN-bd"/>
</dbReference>
<reference evidence="3" key="1">
    <citation type="journal article" date="2014" name="Int. J. Syst. Evol. Microbiol.">
        <title>Complete genome sequence of Corynebacterium casei LMG S-19264T (=DSM 44701T), isolated from a smear-ripened cheese.</title>
        <authorList>
            <consortium name="US DOE Joint Genome Institute (JGI-PGF)"/>
            <person name="Walter F."/>
            <person name="Albersmeier A."/>
            <person name="Kalinowski J."/>
            <person name="Ruckert C."/>
        </authorList>
    </citation>
    <scope>NUCLEOTIDE SEQUENCE</scope>
    <source>
        <strain evidence="3">JCM 19831</strain>
    </source>
</reference>
<evidence type="ECO:0000259" key="2">
    <source>
        <dbReference type="Pfam" id="PF01243"/>
    </source>
</evidence>
<evidence type="ECO:0000313" key="4">
    <source>
        <dbReference type="Proteomes" id="UP000642070"/>
    </source>
</evidence>
<proteinExistence type="predicted"/>
<keyword evidence="1" id="KW-0560">Oxidoreductase</keyword>
<dbReference type="Proteomes" id="UP000642070">
    <property type="component" value="Unassembled WGS sequence"/>
</dbReference>
<keyword evidence="4" id="KW-1185">Reference proteome</keyword>
<sequence>MSQFEIAEVPRTAAAAPPTFAFGDEQMADFLARMRNAVLATNRPDGSPQATPAWYHWDGQVMRISSPGWTLKVRNIRRDPRVSVCVDDQLSGTYVTLFGIAEIVDGPTVRDESWPVLLKYLHEDEATVRWIRINADNDRVVIRITPTKIIWRNAVR</sequence>